<comment type="caution">
    <text evidence="8">The sequence shown here is derived from an EMBL/GenBank/DDBJ whole genome shotgun (WGS) entry which is preliminary data.</text>
</comment>
<feature type="transmembrane region" description="Helical" evidence="6">
    <location>
        <begin position="14"/>
        <end position="34"/>
    </location>
</feature>
<dbReference type="EMBL" id="ARYJ01000005">
    <property type="protein sequence ID" value="KCZ88721.1"/>
    <property type="molecule type" value="Genomic_DNA"/>
</dbReference>
<evidence type="ECO:0000256" key="5">
    <source>
        <dbReference type="ARBA" id="ARBA00023136"/>
    </source>
</evidence>
<feature type="transmembrane region" description="Helical" evidence="6">
    <location>
        <begin position="76"/>
        <end position="94"/>
    </location>
</feature>
<dbReference type="InterPro" id="IPR037185">
    <property type="entry name" value="EmrE-like"/>
</dbReference>
<evidence type="ECO:0000313" key="9">
    <source>
        <dbReference type="Proteomes" id="UP000024816"/>
    </source>
</evidence>
<feature type="domain" description="EamA" evidence="7">
    <location>
        <begin position="158"/>
        <end position="289"/>
    </location>
</feature>
<feature type="transmembrane region" description="Helical" evidence="6">
    <location>
        <begin position="46"/>
        <end position="64"/>
    </location>
</feature>
<keyword evidence="4 6" id="KW-1133">Transmembrane helix</keyword>
<evidence type="ECO:0000256" key="1">
    <source>
        <dbReference type="ARBA" id="ARBA00004651"/>
    </source>
</evidence>
<dbReference type="InterPro" id="IPR000620">
    <property type="entry name" value="EamA_dom"/>
</dbReference>
<protein>
    <submittedName>
        <fullName evidence="8">Putative transporter</fullName>
    </submittedName>
</protein>
<comment type="subcellular location">
    <subcellularLocation>
        <location evidence="1">Cell membrane</location>
        <topology evidence="1">Multi-pass membrane protein</topology>
    </subcellularLocation>
</comment>
<feature type="transmembrane region" description="Helical" evidence="6">
    <location>
        <begin position="160"/>
        <end position="179"/>
    </location>
</feature>
<keyword evidence="9" id="KW-1185">Reference proteome</keyword>
<feature type="transmembrane region" description="Helical" evidence="6">
    <location>
        <begin position="271"/>
        <end position="290"/>
    </location>
</feature>
<feature type="transmembrane region" description="Helical" evidence="6">
    <location>
        <begin position="100"/>
        <end position="122"/>
    </location>
</feature>
<evidence type="ECO:0000256" key="6">
    <source>
        <dbReference type="SAM" id="Phobius"/>
    </source>
</evidence>
<dbReference type="SUPFAM" id="SSF103481">
    <property type="entry name" value="Multidrug resistance efflux transporter EmrE"/>
    <property type="match status" value="2"/>
</dbReference>
<keyword evidence="5 6" id="KW-0472">Membrane</keyword>
<evidence type="ECO:0000256" key="4">
    <source>
        <dbReference type="ARBA" id="ARBA00022989"/>
    </source>
</evidence>
<dbReference type="GO" id="GO:0005886">
    <property type="term" value="C:plasma membrane"/>
    <property type="evidence" value="ECO:0007669"/>
    <property type="project" value="UniProtKB-SubCell"/>
</dbReference>
<evidence type="ECO:0000259" key="7">
    <source>
        <dbReference type="Pfam" id="PF00892"/>
    </source>
</evidence>
<dbReference type="PANTHER" id="PTHR42920:SF11">
    <property type="entry name" value="INNER MEMBRANE PROTEIN YTFF"/>
    <property type="match status" value="1"/>
</dbReference>
<feature type="transmembrane region" description="Helical" evidence="6">
    <location>
        <begin position="129"/>
        <end position="148"/>
    </location>
</feature>
<feature type="transmembrane region" description="Helical" evidence="6">
    <location>
        <begin position="219"/>
        <end position="239"/>
    </location>
</feature>
<feature type="transmembrane region" description="Helical" evidence="6">
    <location>
        <begin position="188"/>
        <end position="207"/>
    </location>
</feature>
<proteinExistence type="predicted"/>
<accession>A0A059FDU9</accession>
<feature type="transmembrane region" description="Helical" evidence="6">
    <location>
        <begin position="246"/>
        <end position="265"/>
    </location>
</feature>
<dbReference type="Proteomes" id="UP000024816">
    <property type="component" value="Unassembled WGS sequence"/>
</dbReference>
<feature type="domain" description="EamA" evidence="7">
    <location>
        <begin position="15"/>
        <end position="145"/>
    </location>
</feature>
<dbReference type="Pfam" id="PF00892">
    <property type="entry name" value="EamA"/>
    <property type="match status" value="2"/>
</dbReference>
<dbReference type="AlphaFoldDB" id="A0A059FDU9"/>
<dbReference type="InterPro" id="IPR051258">
    <property type="entry name" value="Diverse_Substrate_Transporter"/>
</dbReference>
<dbReference type="STRING" id="1280952.HJA_10139"/>
<evidence type="ECO:0000313" key="8">
    <source>
        <dbReference type="EMBL" id="KCZ88721.1"/>
    </source>
</evidence>
<dbReference type="RefSeq" id="WP_035581614.1">
    <property type="nucleotide sequence ID" value="NZ_ARYJ01000005.1"/>
</dbReference>
<dbReference type="eggNOG" id="COG0697">
    <property type="taxonomic scope" value="Bacteria"/>
</dbReference>
<evidence type="ECO:0000256" key="3">
    <source>
        <dbReference type="ARBA" id="ARBA00022692"/>
    </source>
</evidence>
<organism evidence="8 9">
    <name type="scientific">Hyphomonas jannaschiana VP2</name>
    <dbReference type="NCBI Taxonomy" id="1280952"/>
    <lineage>
        <taxon>Bacteria</taxon>
        <taxon>Pseudomonadati</taxon>
        <taxon>Pseudomonadota</taxon>
        <taxon>Alphaproteobacteria</taxon>
        <taxon>Hyphomonadales</taxon>
        <taxon>Hyphomonadaceae</taxon>
        <taxon>Hyphomonas</taxon>
    </lineage>
</organism>
<dbReference type="PATRIC" id="fig|1280952.3.peg.2024"/>
<sequence>MTAIPASPPTPRSWTGPLMVLAGGVGIGFAPIGLRFGLDELGPQAIAFWRYVFALPLLLALVFLIERRAPRLPNRFILMAGTFFTLDIALWHHALTLTTVSNATFIVNLGNVLVGFGAWFFLKQRPHAFWFVAAALAILGAAALSLGGGESGKGNIHGDLFAVAAAFLVSGYMLCSNIARRTIGGIEAIFWLTFVEVIVAAGIVLATGETFVPKTAAGFQVPIFLALVSQIAGQALIVTGLGRTSAAVAGLLVLVQPVVAAAVSWRLFGESLTVLQAMGGVVILFAVWLAQRGRKPRVAVD</sequence>
<dbReference type="OrthoDB" id="8770617at2"/>
<gene>
    <name evidence="8" type="ORF">HJA_10139</name>
</gene>
<keyword evidence="3 6" id="KW-0812">Transmembrane</keyword>
<reference evidence="8 9" key="1">
    <citation type="journal article" date="2014" name="Antonie Van Leeuwenhoek">
        <title>Hyphomonas beringensis sp. nov. and Hyphomonas chukchiensis sp. nov., isolated from surface seawater of the Bering Sea and Chukchi Sea.</title>
        <authorList>
            <person name="Li C."/>
            <person name="Lai Q."/>
            <person name="Li G."/>
            <person name="Dong C."/>
            <person name="Wang J."/>
            <person name="Liao Y."/>
            <person name="Shao Z."/>
        </authorList>
    </citation>
    <scope>NUCLEOTIDE SEQUENCE [LARGE SCALE GENOMIC DNA]</scope>
    <source>
        <strain evidence="8 9">VP2</strain>
    </source>
</reference>
<evidence type="ECO:0000256" key="2">
    <source>
        <dbReference type="ARBA" id="ARBA00022475"/>
    </source>
</evidence>
<name>A0A059FDU9_9PROT</name>
<dbReference type="PANTHER" id="PTHR42920">
    <property type="entry name" value="OS03G0707200 PROTEIN-RELATED"/>
    <property type="match status" value="1"/>
</dbReference>
<keyword evidence="2" id="KW-1003">Cell membrane</keyword>